<accession>A0A2P4NU53</accession>
<evidence type="ECO:0000256" key="1">
    <source>
        <dbReference type="SAM" id="MobiDB-lite"/>
    </source>
</evidence>
<reference evidence="2" key="1">
    <citation type="submission" date="2017-08" db="EMBL/GenBank/DDBJ databases">
        <title>Haloferax marisrubri sp. nov., isolated from the Discovery deep brine-seawater interface in the Red Sea.</title>
        <authorList>
            <person name="Zhang G."/>
            <person name="Stingl U."/>
        </authorList>
    </citation>
    <scope>NUCLEOTIDE SEQUENCE [LARGE SCALE GENOMIC DNA]</scope>
    <source>
        <strain evidence="2">SB3</strain>
    </source>
</reference>
<proteinExistence type="predicted"/>
<protein>
    <submittedName>
        <fullName evidence="2">Uncharacterized protein</fullName>
    </submittedName>
</protein>
<dbReference type="RefSeq" id="WP_058568197.1">
    <property type="nucleotide sequence ID" value="NZ_LOPW02000004.1"/>
</dbReference>
<dbReference type="EMBL" id="LOPW02000004">
    <property type="protein sequence ID" value="POG56676.1"/>
    <property type="molecule type" value="Genomic_DNA"/>
</dbReference>
<feature type="compositionally biased region" description="Low complexity" evidence="1">
    <location>
        <begin position="20"/>
        <end position="37"/>
    </location>
</feature>
<keyword evidence="3" id="KW-1185">Reference proteome</keyword>
<dbReference type="Proteomes" id="UP000053621">
    <property type="component" value="Unassembled WGS sequence"/>
</dbReference>
<dbReference type="AlphaFoldDB" id="A0A2P4NU53"/>
<evidence type="ECO:0000313" key="2">
    <source>
        <dbReference type="EMBL" id="POG56676.1"/>
    </source>
</evidence>
<name>A0A2P4NU53_9EURY</name>
<sequence>MPEDGETPSPPSPGDTFVRNAGVPNVGGAANHAAAEGAEADAGKNDGDSSGGVFAALFDADATGPAVSQVRSEYPDLPRGSHYLLRMLIRVSGGDGTPPVVDGAVGTTLLGLQYLPSETAQDGNGDENDSGQNDEDLDDDLAPLAGVGGA</sequence>
<comment type="caution">
    <text evidence="2">The sequence shown here is derived from an EMBL/GenBank/DDBJ whole genome shotgun (WGS) entry which is preliminary data.</text>
</comment>
<dbReference type="OrthoDB" id="293417at2157"/>
<feature type="region of interest" description="Disordered" evidence="1">
    <location>
        <begin position="1"/>
        <end position="52"/>
    </location>
</feature>
<evidence type="ECO:0000313" key="3">
    <source>
        <dbReference type="Proteomes" id="UP000053621"/>
    </source>
</evidence>
<gene>
    <name evidence="2" type="ORF">AUR65_002285</name>
</gene>
<feature type="compositionally biased region" description="Acidic residues" evidence="1">
    <location>
        <begin position="124"/>
        <end position="141"/>
    </location>
</feature>
<organism evidence="2 3">
    <name type="scientific">Haloferax marisrubri</name>
    <dbReference type="NCBI Taxonomy" id="1544719"/>
    <lineage>
        <taxon>Archaea</taxon>
        <taxon>Methanobacteriati</taxon>
        <taxon>Methanobacteriota</taxon>
        <taxon>Stenosarchaea group</taxon>
        <taxon>Halobacteria</taxon>
        <taxon>Halobacteriales</taxon>
        <taxon>Haloferacaceae</taxon>
        <taxon>Haloferax</taxon>
    </lineage>
</organism>
<feature type="region of interest" description="Disordered" evidence="1">
    <location>
        <begin position="115"/>
        <end position="150"/>
    </location>
</feature>